<dbReference type="Proteomes" id="UP000198680">
    <property type="component" value="Unassembled WGS sequence"/>
</dbReference>
<keyword evidence="3" id="KW-1185">Reference proteome</keyword>
<name>A0A1G9Y237_9ACTN</name>
<reference evidence="3" key="1">
    <citation type="submission" date="2016-10" db="EMBL/GenBank/DDBJ databases">
        <authorList>
            <person name="Varghese N."/>
            <person name="Submissions S."/>
        </authorList>
    </citation>
    <scope>NUCLEOTIDE SEQUENCE [LARGE SCALE GENOMIC DNA]</scope>
    <source>
        <strain evidence="3">DSM 45419</strain>
    </source>
</reference>
<keyword evidence="1" id="KW-0732">Signal</keyword>
<evidence type="ECO:0000313" key="2">
    <source>
        <dbReference type="EMBL" id="SDN03118.1"/>
    </source>
</evidence>
<dbReference type="AlphaFoldDB" id="A0A1G9Y237"/>
<evidence type="ECO:0000313" key="3">
    <source>
        <dbReference type="Proteomes" id="UP000198680"/>
    </source>
</evidence>
<feature type="chain" id="PRO_5011432957" description="Secreted protein" evidence="1">
    <location>
        <begin position="23"/>
        <end position="167"/>
    </location>
</feature>
<dbReference type="EMBL" id="FNHE01000011">
    <property type="protein sequence ID" value="SDN03118.1"/>
    <property type="molecule type" value="Genomic_DNA"/>
</dbReference>
<organism evidence="2 3">
    <name type="scientific">Geodermatophilus siccatus</name>
    <dbReference type="NCBI Taxonomy" id="1137991"/>
    <lineage>
        <taxon>Bacteria</taxon>
        <taxon>Bacillati</taxon>
        <taxon>Actinomycetota</taxon>
        <taxon>Actinomycetes</taxon>
        <taxon>Geodermatophilales</taxon>
        <taxon>Geodermatophilaceae</taxon>
        <taxon>Geodermatophilus</taxon>
    </lineage>
</organism>
<proteinExistence type="predicted"/>
<dbReference type="STRING" id="1137991.SAMN05660642_03859"/>
<feature type="signal peptide" evidence="1">
    <location>
        <begin position="1"/>
        <end position="22"/>
    </location>
</feature>
<accession>A0A1G9Y237</accession>
<evidence type="ECO:0000256" key="1">
    <source>
        <dbReference type="SAM" id="SignalP"/>
    </source>
</evidence>
<dbReference type="RefSeq" id="WP_091222163.1">
    <property type="nucleotide sequence ID" value="NZ_FNHE01000011.1"/>
</dbReference>
<gene>
    <name evidence="2" type="ORF">SAMN05660642_03859</name>
</gene>
<evidence type="ECO:0008006" key="4">
    <source>
        <dbReference type="Google" id="ProtNLM"/>
    </source>
</evidence>
<sequence>MKTRLLVLVVALFAAMTGTAAADPPVPQGEQRDASLCRDGGFAVLRPVLDGVIIGPNFTDQRSCVQHVAHGGALAAVFTVQQDVVTLDNGCELTPTIGLDQQNVMSTGQVVDFTWRIDGKVVSSGTFLFTEEPQTLQSQFIPFGSIGELMVEGFPLISFNPVTHCGG</sequence>
<protein>
    <recommendedName>
        <fullName evidence="4">Secreted protein</fullName>
    </recommendedName>
</protein>